<proteinExistence type="predicted"/>
<keyword evidence="2" id="KW-1185">Reference proteome</keyword>
<organism evidence="1 2">
    <name type="scientific">Nephila pilipes</name>
    <name type="common">Giant wood spider</name>
    <name type="synonym">Nephila maculata</name>
    <dbReference type="NCBI Taxonomy" id="299642"/>
    <lineage>
        <taxon>Eukaryota</taxon>
        <taxon>Metazoa</taxon>
        <taxon>Ecdysozoa</taxon>
        <taxon>Arthropoda</taxon>
        <taxon>Chelicerata</taxon>
        <taxon>Arachnida</taxon>
        <taxon>Araneae</taxon>
        <taxon>Araneomorphae</taxon>
        <taxon>Entelegynae</taxon>
        <taxon>Araneoidea</taxon>
        <taxon>Nephilidae</taxon>
        <taxon>Nephila</taxon>
    </lineage>
</organism>
<evidence type="ECO:0000313" key="1">
    <source>
        <dbReference type="EMBL" id="GFS91279.1"/>
    </source>
</evidence>
<name>A0A8X6N344_NEPPI</name>
<accession>A0A8X6N344</accession>
<evidence type="ECO:0000313" key="2">
    <source>
        <dbReference type="Proteomes" id="UP000887013"/>
    </source>
</evidence>
<dbReference type="Proteomes" id="UP000887013">
    <property type="component" value="Unassembled WGS sequence"/>
</dbReference>
<dbReference type="AlphaFoldDB" id="A0A8X6N344"/>
<comment type="caution">
    <text evidence="1">The sequence shown here is derived from an EMBL/GenBank/DDBJ whole genome shotgun (WGS) entry which is preliminary data.</text>
</comment>
<dbReference type="EMBL" id="BMAW01004880">
    <property type="protein sequence ID" value="GFS91279.1"/>
    <property type="molecule type" value="Genomic_DNA"/>
</dbReference>
<sequence length="383" mass="45631">MWLVEDFNSLPPLTFLTRLWIVKTIWSREDIVYCMDECYFIPNTEGEAQKWIPIRNLVNTIIRLSDSFPDVCVPGIKRINNVIFDHIRKMITTRPISPEITGFPVNHWTLHGTVDVKKTEELLVLDDRKNLEWRYGLASHNCFILHITALFDELSRLDRERLLAQKSPIDQLMVYWTHKLEGRSDSIAPYFTSLLERSAYSIDQYALAFSMKNGSRSGIQYFLNHLQPDEWRVVVQGDIDILINALYSTSSAYPPYPPPVEHYVDCLYYVLSKMDESHRMTFLRRNAFRVLKVFLVYPFYGLFLKYVNRLKDALADCHFYLFLDEILRLELVETDFYGYEVFRWVWINCPDHEKKRLTSYLKKRKDPNYERMRKRIESIWTSN</sequence>
<reference evidence="1" key="1">
    <citation type="submission" date="2020-08" db="EMBL/GenBank/DDBJ databases">
        <title>Multicomponent nature underlies the extraordinary mechanical properties of spider dragline silk.</title>
        <authorList>
            <person name="Kono N."/>
            <person name="Nakamura H."/>
            <person name="Mori M."/>
            <person name="Yoshida Y."/>
            <person name="Ohtoshi R."/>
            <person name="Malay A.D."/>
            <person name="Moran D.A.P."/>
            <person name="Tomita M."/>
            <person name="Numata K."/>
            <person name="Arakawa K."/>
        </authorList>
    </citation>
    <scope>NUCLEOTIDE SEQUENCE</scope>
</reference>
<protein>
    <submittedName>
        <fullName evidence="1">ANK_REP_REGION domain-containing protein</fullName>
    </submittedName>
</protein>
<gene>
    <name evidence="1" type="ORF">NPIL_499161</name>
</gene>